<evidence type="ECO:0000313" key="6">
    <source>
        <dbReference type="Proteomes" id="UP000635885"/>
    </source>
</evidence>
<accession>A0ABQ1N500</accession>
<organism evidence="5 6">
    <name type="scientific">Belliella aquatica</name>
    <dbReference type="NCBI Taxonomy" id="1323734"/>
    <lineage>
        <taxon>Bacteria</taxon>
        <taxon>Pseudomonadati</taxon>
        <taxon>Bacteroidota</taxon>
        <taxon>Cytophagia</taxon>
        <taxon>Cytophagales</taxon>
        <taxon>Cyclobacteriaceae</taxon>
        <taxon>Belliella</taxon>
    </lineage>
</organism>
<dbReference type="Gene3D" id="1.10.10.60">
    <property type="entry name" value="Homeodomain-like"/>
    <property type="match status" value="2"/>
</dbReference>
<dbReference type="RefSeq" id="WP_188444382.1">
    <property type="nucleotide sequence ID" value="NZ_BMFD01000021.1"/>
</dbReference>
<evidence type="ECO:0000313" key="5">
    <source>
        <dbReference type="EMBL" id="GGC53343.1"/>
    </source>
</evidence>
<name>A0ABQ1N500_9BACT</name>
<dbReference type="SUPFAM" id="SSF46689">
    <property type="entry name" value="Homeodomain-like"/>
    <property type="match status" value="1"/>
</dbReference>
<dbReference type="InterPro" id="IPR009057">
    <property type="entry name" value="Homeodomain-like_sf"/>
</dbReference>
<keyword evidence="6" id="KW-1185">Reference proteome</keyword>
<dbReference type="PANTHER" id="PTHR43280:SF2">
    <property type="entry name" value="HTH-TYPE TRANSCRIPTIONAL REGULATOR EXSA"/>
    <property type="match status" value="1"/>
</dbReference>
<evidence type="ECO:0000256" key="1">
    <source>
        <dbReference type="ARBA" id="ARBA00023015"/>
    </source>
</evidence>
<dbReference type="Pfam" id="PF12833">
    <property type="entry name" value="HTH_18"/>
    <property type="match status" value="1"/>
</dbReference>
<keyword evidence="2" id="KW-0238">DNA-binding</keyword>
<dbReference type="PROSITE" id="PS01124">
    <property type="entry name" value="HTH_ARAC_FAMILY_2"/>
    <property type="match status" value="1"/>
</dbReference>
<reference evidence="6" key="1">
    <citation type="journal article" date="2019" name="Int. J. Syst. Evol. Microbiol.">
        <title>The Global Catalogue of Microorganisms (GCM) 10K type strain sequencing project: providing services to taxonomists for standard genome sequencing and annotation.</title>
        <authorList>
            <consortium name="The Broad Institute Genomics Platform"/>
            <consortium name="The Broad Institute Genome Sequencing Center for Infectious Disease"/>
            <person name="Wu L."/>
            <person name="Ma J."/>
        </authorList>
    </citation>
    <scope>NUCLEOTIDE SEQUENCE [LARGE SCALE GENOMIC DNA]</scope>
    <source>
        <strain evidence="6">CGMCC 1.12479</strain>
    </source>
</reference>
<dbReference type="InterPro" id="IPR018060">
    <property type="entry name" value="HTH_AraC"/>
</dbReference>
<protein>
    <recommendedName>
        <fullName evidence="4">HTH araC/xylS-type domain-containing protein</fullName>
    </recommendedName>
</protein>
<gene>
    <name evidence="5" type="ORF">GCM10010993_34720</name>
</gene>
<dbReference type="SMART" id="SM00342">
    <property type="entry name" value="HTH_ARAC"/>
    <property type="match status" value="1"/>
</dbReference>
<dbReference type="Proteomes" id="UP000635885">
    <property type="component" value="Unassembled WGS sequence"/>
</dbReference>
<evidence type="ECO:0000259" key="4">
    <source>
        <dbReference type="PROSITE" id="PS01124"/>
    </source>
</evidence>
<evidence type="ECO:0000256" key="2">
    <source>
        <dbReference type="ARBA" id="ARBA00023125"/>
    </source>
</evidence>
<dbReference type="PANTHER" id="PTHR43280">
    <property type="entry name" value="ARAC-FAMILY TRANSCRIPTIONAL REGULATOR"/>
    <property type="match status" value="1"/>
</dbReference>
<comment type="caution">
    <text evidence="5">The sequence shown here is derived from an EMBL/GenBank/DDBJ whole genome shotgun (WGS) entry which is preliminary data.</text>
</comment>
<sequence length="122" mass="14053">MATKEQIEDIKFKLSIAMEYKKLYKQLDLDLTTLAVAVGISCWSLSDLIKSAYGIGFREYLNDIRIRKVLEEIARFGDSLEVNDYARLVGFRSRVTFFNAFKSRLGKSVSQYISENTSLDNY</sequence>
<keyword evidence="3" id="KW-0804">Transcription</keyword>
<keyword evidence="1" id="KW-0805">Transcription regulation</keyword>
<dbReference type="EMBL" id="BMFD01000021">
    <property type="protein sequence ID" value="GGC53343.1"/>
    <property type="molecule type" value="Genomic_DNA"/>
</dbReference>
<evidence type="ECO:0000256" key="3">
    <source>
        <dbReference type="ARBA" id="ARBA00023163"/>
    </source>
</evidence>
<proteinExistence type="predicted"/>
<feature type="domain" description="HTH araC/xylS-type" evidence="4">
    <location>
        <begin position="13"/>
        <end position="115"/>
    </location>
</feature>